<evidence type="ECO:0000313" key="3">
    <source>
        <dbReference type="EMBL" id="CUR59859.1"/>
    </source>
</evidence>
<organism evidence="3">
    <name type="scientific">metagenome</name>
    <dbReference type="NCBI Taxonomy" id="256318"/>
    <lineage>
        <taxon>unclassified sequences</taxon>
        <taxon>metagenomes</taxon>
    </lineage>
</organism>
<keyword evidence="1" id="KW-0472">Membrane</keyword>
<proteinExistence type="predicted"/>
<protein>
    <recommendedName>
        <fullName evidence="2">TadE-like domain-containing protein</fullName>
    </recommendedName>
</protein>
<accession>A0A2P2CD29</accession>
<feature type="domain" description="TadE-like" evidence="2">
    <location>
        <begin position="15"/>
        <end position="57"/>
    </location>
</feature>
<dbReference type="Pfam" id="PF07811">
    <property type="entry name" value="TadE"/>
    <property type="match status" value="1"/>
</dbReference>
<dbReference type="AlphaFoldDB" id="A0A2P2CD29"/>
<feature type="transmembrane region" description="Helical" evidence="1">
    <location>
        <begin position="21"/>
        <end position="43"/>
    </location>
</feature>
<gene>
    <name evidence="3" type="ORF">NOCA2690001</name>
</gene>
<reference evidence="3" key="1">
    <citation type="submission" date="2015-08" db="EMBL/GenBank/DDBJ databases">
        <authorList>
            <person name="Babu N.S."/>
            <person name="Beckwith C.J."/>
            <person name="Beseler K.G."/>
            <person name="Brison A."/>
            <person name="Carone J.V."/>
            <person name="Caskin T.P."/>
            <person name="Diamond M."/>
            <person name="Durham M.E."/>
            <person name="Foxe J.M."/>
            <person name="Go M."/>
            <person name="Henderson B.A."/>
            <person name="Jones I.B."/>
            <person name="McGettigan J.A."/>
            <person name="Micheletti S.J."/>
            <person name="Nasrallah M.E."/>
            <person name="Ortiz D."/>
            <person name="Piller C.R."/>
            <person name="Privatt S.R."/>
            <person name="Schneider S.L."/>
            <person name="Sharp S."/>
            <person name="Smith T.C."/>
            <person name="Stanton J.D."/>
            <person name="Ullery H.E."/>
            <person name="Wilson R.J."/>
            <person name="Serrano M.G."/>
            <person name="Buck G."/>
            <person name="Lee V."/>
            <person name="Wang Y."/>
            <person name="Carvalho R."/>
            <person name="Voegtly L."/>
            <person name="Shi R."/>
            <person name="Duckworth R."/>
            <person name="Johnson A."/>
            <person name="Loviza R."/>
            <person name="Walstead R."/>
            <person name="Shah Z."/>
            <person name="Kiflezghi M."/>
            <person name="Wade K."/>
            <person name="Ball S.L."/>
            <person name="Bradley K.W."/>
            <person name="Asai D.J."/>
            <person name="Bowman C.A."/>
            <person name="Russell D.A."/>
            <person name="Pope W.H."/>
            <person name="Jacobs-Sera D."/>
            <person name="Hendrix R.W."/>
            <person name="Hatfull G.F."/>
        </authorList>
    </citation>
    <scope>NUCLEOTIDE SEQUENCE</scope>
</reference>
<name>A0A2P2CD29_9ZZZZ</name>
<keyword evidence="1" id="KW-0812">Transmembrane</keyword>
<keyword evidence="1" id="KW-1133">Transmembrane helix</keyword>
<dbReference type="InterPro" id="IPR012495">
    <property type="entry name" value="TadE-like_dom"/>
</dbReference>
<evidence type="ECO:0000256" key="1">
    <source>
        <dbReference type="SAM" id="Phobius"/>
    </source>
</evidence>
<evidence type="ECO:0000259" key="2">
    <source>
        <dbReference type="Pfam" id="PF07811"/>
    </source>
</evidence>
<dbReference type="EMBL" id="CZKA01000066">
    <property type="protein sequence ID" value="CUR59859.1"/>
    <property type="molecule type" value="Genomic_DNA"/>
</dbReference>
<sequence length="155" mass="17117">MHTQKTRLKRRDESGAAVLEFAFIAVVFFTLVFGMVQYSLYFWSTQSSANAAREAARRGAVGQTCADMTTTSRNLIKLAATTPVITRKYYADTDTSFSTPVTAANGKNVRVVVTYNSVDLKFPFLPFFRGGAVRETAVSRVENYSISTPTNWAAC</sequence>